<dbReference type="PANTHER" id="PTHR45674">
    <property type="entry name" value="DNA LIGASE 1/3 FAMILY MEMBER"/>
    <property type="match status" value="1"/>
</dbReference>
<dbReference type="OrthoDB" id="206088at2759"/>
<sequence>MSSRPSAFEVLMSGARIAAAAKKKLQPSSSKKRKTLDPTNPIEKPQLLSTPESAGTTQDPESVELKAPESKEIKEAQENSSCGSNEVVPAGKKVCVAAGAEEWTEELKSRMPPLKKKAREFDPKLVANWGQGERIPFVFVCLVFDLIDKETGRIVITDIVCNMLRTVMYTTPEDLVPMIYLAANRIAPAHEGLELGIGDASIIKALAEACGRTEAHTETILRKPDALTVTKVFSTFCRLAMSCFMNLGRIVRRSKKNHIKALLVAATDCEPLYPIRLLQPTLRFKCFVLYTEKISAPPPHIQNYDKIVPALLSGSVWNLPEICNFTLGVPVGPMLAKPTKGVSEIIHFMENGLVEIYSRNAERNTGKYPDVVVAVSRLKKSYVTSFVLDCKIVAYDCEKQKILPFQVLSTRPRKNVSVRDIKVEVCIFSFDMLHLNGRPLIQEQLKVRRECLYDSSVEEAGFFQFATALTSNDIDEIQKFLDAAVSSSSEGLIIKTLSKDATYEPSKRSLNWLKLKKDYMDSMGDSLDLVTIAAFHGQGKCIWFFGFLLSVYDFYSYYRYSDSLNPDVWFDPSEVHWIIFYFTCQYLLLLCEM</sequence>
<keyword evidence="6" id="KW-0227">DNA damage</keyword>
<feature type="compositionally biased region" description="Polar residues" evidence="11">
    <location>
        <begin position="47"/>
        <end position="60"/>
    </location>
</feature>
<reference evidence="13 14" key="1">
    <citation type="submission" date="2019-09" db="EMBL/GenBank/DDBJ databases">
        <authorList>
            <person name="Ou C."/>
        </authorList>
    </citation>
    <scope>NUCLEOTIDE SEQUENCE [LARGE SCALE GENOMIC DNA]</scope>
    <source>
        <strain evidence="13">S2</strain>
        <tissue evidence="13">Leaf</tissue>
    </source>
</reference>
<dbReference type="InterPro" id="IPR016059">
    <property type="entry name" value="DNA_ligase_ATP-dep_CS"/>
</dbReference>
<dbReference type="PROSITE" id="PS50160">
    <property type="entry name" value="DNA_LIGASE_A3"/>
    <property type="match status" value="1"/>
</dbReference>
<evidence type="ECO:0000256" key="11">
    <source>
        <dbReference type="SAM" id="MobiDB-lite"/>
    </source>
</evidence>
<dbReference type="Pfam" id="PF01068">
    <property type="entry name" value="DNA_ligase_A_M"/>
    <property type="match status" value="1"/>
</dbReference>
<evidence type="ECO:0000313" key="13">
    <source>
        <dbReference type="EMBL" id="KAB2606640.1"/>
    </source>
</evidence>
<dbReference type="FunFam" id="3.30.470.30:FF:000002">
    <property type="entry name" value="DNA ligase"/>
    <property type="match status" value="1"/>
</dbReference>
<evidence type="ECO:0000256" key="7">
    <source>
        <dbReference type="ARBA" id="ARBA00022840"/>
    </source>
</evidence>
<evidence type="ECO:0000256" key="8">
    <source>
        <dbReference type="ARBA" id="ARBA00023172"/>
    </source>
</evidence>
<dbReference type="GO" id="GO:0006310">
    <property type="term" value="P:DNA recombination"/>
    <property type="evidence" value="ECO:0007669"/>
    <property type="project" value="UniProtKB-KW"/>
</dbReference>
<dbReference type="Gene3D" id="1.10.3260.10">
    <property type="entry name" value="DNA ligase, ATP-dependent, N-terminal domain"/>
    <property type="match status" value="3"/>
</dbReference>
<keyword evidence="14" id="KW-1185">Reference proteome</keyword>
<dbReference type="Pfam" id="PF04675">
    <property type="entry name" value="DNA_ligase_A_N"/>
    <property type="match status" value="1"/>
</dbReference>
<evidence type="ECO:0000256" key="5">
    <source>
        <dbReference type="ARBA" id="ARBA00022741"/>
    </source>
</evidence>
<dbReference type="InterPro" id="IPR012310">
    <property type="entry name" value="DNA_ligase_ATP-dep_cent"/>
</dbReference>
<evidence type="ECO:0000259" key="12">
    <source>
        <dbReference type="PROSITE" id="PS50160"/>
    </source>
</evidence>
<feature type="compositionally biased region" description="Basic residues" evidence="11">
    <location>
        <begin position="21"/>
        <end position="34"/>
    </location>
</feature>
<keyword evidence="7" id="KW-0067">ATP-binding</keyword>
<feature type="region of interest" description="Disordered" evidence="11">
    <location>
        <begin position="20"/>
        <end position="68"/>
    </location>
</feature>
<evidence type="ECO:0000256" key="3">
    <source>
        <dbReference type="ARBA" id="ARBA00022598"/>
    </source>
</evidence>
<dbReference type="EMBL" id="SMOL01000559">
    <property type="protein sequence ID" value="KAB2606640.1"/>
    <property type="molecule type" value="Genomic_DNA"/>
</dbReference>
<dbReference type="SUPFAM" id="SSF56091">
    <property type="entry name" value="DNA ligase/mRNA capping enzyme, catalytic domain"/>
    <property type="match status" value="1"/>
</dbReference>
<organism evidence="13 14">
    <name type="scientific">Pyrus ussuriensis x Pyrus communis</name>
    <dbReference type="NCBI Taxonomy" id="2448454"/>
    <lineage>
        <taxon>Eukaryota</taxon>
        <taxon>Viridiplantae</taxon>
        <taxon>Streptophyta</taxon>
        <taxon>Embryophyta</taxon>
        <taxon>Tracheophyta</taxon>
        <taxon>Spermatophyta</taxon>
        <taxon>Magnoliopsida</taxon>
        <taxon>eudicotyledons</taxon>
        <taxon>Gunneridae</taxon>
        <taxon>Pentapetalae</taxon>
        <taxon>rosids</taxon>
        <taxon>fabids</taxon>
        <taxon>Rosales</taxon>
        <taxon>Rosaceae</taxon>
        <taxon>Amygdaloideae</taxon>
        <taxon>Maleae</taxon>
        <taxon>Pyrus</taxon>
    </lineage>
</organism>
<keyword evidence="8" id="KW-0233">DNA recombination</keyword>
<dbReference type="SUPFAM" id="SSF117018">
    <property type="entry name" value="ATP-dependent DNA ligase DNA-binding domain"/>
    <property type="match status" value="1"/>
</dbReference>
<proteinExistence type="inferred from homology"/>
<keyword evidence="3 13" id="KW-0436">Ligase</keyword>
<gene>
    <name evidence="13" type="ORF">D8674_006357</name>
</gene>
<evidence type="ECO:0000313" key="14">
    <source>
        <dbReference type="Proteomes" id="UP000327157"/>
    </source>
</evidence>
<dbReference type="InterPro" id="IPR012308">
    <property type="entry name" value="DNA_ligase_ATP-dep_N"/>
</dbReference>
<keyword evidence="4" id="KW-0235">DNA replication</keyword>
<name>A0A5N5FZ05_9ROSA</name>
<protein>
    <submittedName>
        <fullName evidence="13">DNA ligase 1</fullName>
    </submittedName>
</protein>
<dbReference type="PANTHER" id="PTHR45674:SF4">
    <property type="entry name" value="DNA LIGASE 1"/>
    <property type="match status" value="1"/>
</dbReference>
<evidence type="ECO:0000256" key="4">
    <source>
        <dbReference type="ARBA" id="ARBA00022705"/>
    </source>
</evidence>
<evidence type="ECO:0000256" key="9">
    <source>
        <dbReference type="ARBA" id="ARBA00023204"/>
    </source>
</evidence>
<dbReference type="Gene3D" id="3.30.1490.70">
    <property type="match status" value="1"/>
</dbReference>
<dbReference type="GO" id="GO:0005524">
    <property type="term" value="F:ATP binding"/>
    <property type="evidence" value="ECO:0007669"/>
    <property type="project" value="UniProtKB-KW"/>
</dbReference>
<accession>A0A5N5FZ05</accession>
<dbReference type="Proteomes" id="UP000327157">
    <property type="component" value="Chromosome 11"/>
</dbReference>
<dbReference type="CDD" id="cd07900">
    <property type="entry name" value="Adenylation_DNA_ligase_I_Euk"/>
    <property type="match status" value="1"/>
</dbReference>
<keyword evidence="9" id="KW-0234">DNA repair</keyword>
<feature type="domain" description="ATP-dependent DNA ligase family profile" evidence="12">
    <location>
        <begin position="418"/>
        <end position="553"/>
    </location>
</feature>
<dbReference type="GO" id="GO:0005739">
    <property type="term" value="C:mitochondrion"/>
    <property type="evidence" value="ECO:0007669"/>
    <property type="project" value="TreeGrafter"/>
</dbReference>
<reference evidence="14" key="2">
    <citation type="submission" date="2019-10" db="EMBL/GenBank/DDBJ databases">
        <title>A de novo genome assembly of a pear dwarfing rootstock.</title>
        <authorList>
            <person name="Wang F."/>
            <person name="Wang J."/>
            <person name="Li S."/>
            <person name="Zhang Y."/>
            <person name="Fang M."/>
            <person name="Ma L."/>
            <person name="Zhao Y."/>
            <person name="Jiang S."/>
        </authorList>
    </citation>
    <scope>NUCLEOTIDE SEQUENCE [LARGE SCALE GENOMIC DNA]</scope>
</reference>
<keyword evidence="5" id="KW-0547">Nucleotide-binding</keyword>
<evidence type="ECO:0000256" key="2">
    <source>
        <dbReference type="ARBA" id="ARBA00007572"/>
    </source>
</evidence>
<comment type="subcellular location">
    <subcellularLocation>
        <location evidence="1">Nucleus</location>
    </subcellularLocation>
</comment>
<dbReference type="InterPro" id="IPR050191">
    <property type="entry name" value="ATP-dep_DNA_ligase"/>
</dbReference>
<dbReference type="GO" id="GO:0006281">
    <property type="term" value="P:DNA repair"/>
    <property type="evidence" value="ECO:0007669"/>
    <property type="project" value="UniProtKB-KW"/>
</dbReference>
<comment type="caution">
    <text evidence="13">The sequence shown here is derived from an EMBL/GenBank/DDBJ whole genome shotgun (WGS) entry which is preliminary data.</text>
</comment>
<dbReference type="GO" id="GO:0003910">
    <property type="term" value="F:DNA ligase (ATP) activity"/>
    <property type="evidence" value="ECO:0007669"/>
    <property type="project" value="InterPro"/>
</dbReference>
<dbReference type="AlphaFoldDB" id="A0A5N5FZ05"/>
<dbReference type="GO" id="GO:0003677">
    <property type="term" value="F:DNA binding"/>
    <property type="evidence" value="ECO:0007669"/>
    <property type="project" value="InterPro"/>
</dbReference>
<dbReference type="Gene3D" id="3.30.470.30">
    <property type="entry name" value="DNA ligase/mRNA capping enzyme"/>
    <property type="match status" value="1"/>
</dbReference>
<keyword evidence="10" id="KW-0539">Nucleus</keyword>
<reference evidence="13 14" key="3">
    <citation type="submission" date="2019-11" db="EMBL/GenBank/DDBJ databases">
        <title>A de novo genome assembly of a pear dwarfing rootstock.</title>
        <authorList>
            <person name="Wang F."/>
            <person name="Wang J."/>
            <person name="Li S."/>
            <person name="Zhang Y."/>
            <person name="Fang M."/>
            <person name="Ma L."/>
            <person name="Zhao Y."/>
            <person name="Jiang S."/>
        </authorList>
    </citation>
    <scope>NUCLEOTIDE SEQUENCE [LARGE SCALE GENOMIC DNA]</scope>
    <source>
        <strain evidence="13">S2</strain>
        <tissue evidence="13">Leaf</tissue>
    </source>
</reference>
<evidence type="ECO:0000256" key="6">
    <source>
        <dbReference type="ARBA" id="ARBA00022763"/>
    </source>
</evidence>
<dbReference type="GO" id="GO:0006273">
    <property type="term" value="P:lagging strand elongation"/>
    <property type="evidence" value="ECO:0007669"/>
    <property type="project" value="TreeGrafter"/>
</dbReference>
<dbReference type="PROSITE" id="PS00333">
    <property type="entry name" value="DNA_LIGASE_A2"/>
    <property type="match status" value="1"/>
</dbReference>
<dbReference type="GO" id="GO:0005634">
    <property type="term" value="C:nucleus"/>
    <property type="evidence" value="ECO:0007669"/>
    <property type="project" value="UniProtKB-SubCell"/>
</dbReference>
<dbReference type="InterPro" id="IPR036599">
    <property type="entry name" value="DNA_ligase_N_sf"/>
</dbReference>
<comment type="similarity">
    <text evidence="2">Belongs to the ATP-dependent DNA ligase family.</text>
</comment>
<evidence type="ECO:0000256" key="10">
    <source>
        <dbReference type="ARBA" id="ARBA00023242"/>
    </source>
</evidence>
<evidence type="ECO:0000256" key="1">
    <source>
        <dbReference type="ARBA" id="ARBA00004123"/>
    </source>
</evidence>